<dbReference type="SUPFAM" id="SSF55144">
    <property type="entry name" value="LigT-like"/>
    <property type="match status" value="1"/>
</dbReference>
<keyword evidence="1" id="KW-0436">Ligase</keyword>
<evidence type="ECO:0000313" key="2">
    <source>
        <dbReference type="Proteomes" id="UP000240978"/>
    </source>
</evidence>
<comment type="caution">
    <text evidence="1">The sequence shown here is derived from an EMBL/GenBank/DDBJ whole genome shotgun (WGS) entry which is preliminary data.</text>
</comment>
<dbReference type="Proteomes" id="UP000240978">
    <property type="component" value="Unassembled WGS sequence"/>
</dbReference>
<dbReference type="EMBL" id="PYGK01000004">
    <property type="protein sequence ID" value="PSL32155.1"/>
    <property type="molecule type" value="Genomic_DNA"/>
</dbReference>
<dbReference type="GO" id="GO:0016874">
    <property type="term" value="F:ligase activity"/>
    <property type="evidence" value="ECO:0007669"/>
    <property type="project" value="UniProtKB-KW"/>
</dbReference>
<gene>
    <name evidence="1" type="ORF">CLV42_104458</name>
</gene>
<organism evidence="1 2">
    <name type="scientific">Chitinophaga ginsengisoli</name>
    <dbReference type="NCBI Taxonomy" id="363837"/>
    <lineage>
        <taxon>Bacteria</taxon>
        <taxon>Pseudomonadati</taxon>
        <taxon>Bacteroidota</taxon>
        <taxon>Chitinophagia</taxon>
        <taxon>Chitinophagales</taxon>
        <taxon>Chitinophagaceae</taxon>
        <taxon>Chitinophaga</taxon>
    </lineage>
</organism>
<protein>
    <submittedName>
        <fullName evidence="1">2'-5' RNA ligase</fullName>
    </submittedName>
</protein>
<evidence type="ECO:0000313" key="1">
    <source>
        <dbReference type="EMBL" id="PSL32155.1"/>
    </source>
</evidence>
<dbReference type="PANTHER" id="PTHR40037">
    <property type="entry name" value="PHOSPHOESTERASE YJCG-RELATED"/>
    <property type="match status" value="1"/>
</dbReference>
<name>A0A2P8GE25_9BACT</name>
<dbReference type="AlphaFoldDB" id="A0A2P8GE25"/>
<reference evidence="1 2" key="1">
    <citation type="submission" date="2018-03" db="EMBL/GenBank/DDBJ databases">
        <title>Genomic Encyclopedia of Archaeal and Bacterial Type Strains, Phase II (KMG-II): from individual species to whole genera.</title>
        <authorList>
            <person name="Goeker M."/>
        </authorList>
    </citation>
    <scope>NUCLEOTIDE SEQUENCE [LARGE SCALE GENOMIC DNA]</scope>
    <source>
        <strain evidence="1 2">DSM 18107</strain>
    </source>
</reference>
<dbReference type="InterPro" id="IPR009097">
    <property type="entry name" value="Cyclic_Pdiesterase"/>
</dbReference>
<proteinExistence type="predicted"/>
<dbReference type="Gene3D" id="3.90.1140.10">
    <property type="entry name" value="Cyclic phosphodiesterase"/>
    <property type="match status" value="1"/>
</dbReference>
<sequence>MHTNNNIAFEQETLYDYLLVVSPGTNITNDVTALKKLVAQELGMYGSRFSKAHISLFRSVFPARFQDDFIHLLDDVAKKQSGFTLYTSKFDHFEHGPDKRTIYINVANPKPLVELHKKVLQEFDIKPASFKPHITIARAISTPEFDKVYDHFYNQVFVRSFQCKSFSLLRKPASGGSYELVKEFVFGDEAVLQDATLFNYANYAA</sequence>
<dbReference type="RefSeq" id="WP_106602359.1">
    <property type="nucleotide sequence ID" value="NZ_PYGK01000004.1"/>
</dbReference>
<dbReference type="PANTHER" id="PTHR40037:SF1">
    <property type="entry name" value="PHOSPHOESTERASE SAOUHSC_00951-RELATED"/>
    <property type="match status" value="1"/>
</dbReference>
<keyword evidence="2" id="KW-1185">Reference proteome</keyword>
<dbReference type="OrthoDB" id="1351981at2"/>
<dbReference type="InterPro" id="IPR050580">
    <property type="entry name" value="2H_phosphoesterase_YjcG-like"/>
</dbReference>
<accession>A0A2P8GE25</accession>
<dbReference type="Pfam" id="PF13563">
    <property type="entry name" value="2_5_RNA_ligase2"/>
    <property type="match status" value="1"/>
</dbReference>